<dbReference type="InterPro" id="IPR006199">
    <property type="entry name" value="LexA_DNA-bd_dom"/>
</dbReference>
<dbReference type="GO" id="GO:0004252">
    <property type="term" value="F:serine-type endopeptidase activity"/>
    <property type="evidence" value="ECO:0007669"/>
    <property type="project" value="InterPro"/>
</dbReference>
<dbReference type="Gene3D" id="1.10.10.10">
    <property type="entry name" value="Winged helix-like DNA-binding domain superfamily/Winged helix DNA-binding domain"/>
    <property type="match status" value="1"/>
</dbReference>
<protein>
    <submittedName>
        <fullName evidence="2">LexA repressor</fullName>
    </submittedName>
</protein>
<dbReference type="InterPro" id="IPR036390">
    <property type="entry name" value="WH_DNA-bd_sf"/>
</dbReference>
<dbReference type="InterPro" id="IPR036388">
    <property type="entry name" value="WH-like_DNA-bd_sf"/>
</dbReference>
<proteinExistence type="predicted"/>
<dbReference type="Pfam" id="PF01726">
    <property type="entry name" value="LexA_DNA_bind"/>
    <property type="match status" value="1"/>
</dbReference>
<name>A0A8S5NCR4_9CAUD</name>
<organism evidence="2">
    <name type="scientific">Myoviridae sp. ct5Tq8</name>
    <dbReference type="NCBI Taxonomy" id="2826612"/>
    <lineage>
        <taxon>Viruses</taxon>
        <taxon>Duplodnaviria</taxon>
        <taxon>Heunggongvirae</taxon>
        <taxon>Uroviricota</taxon>
        <taxon>Caudoviricetes</taxon>
    </lineage>
</organism>
<evidence type="ECO:0000259" key="1">
    <source>
        <dbReference type="Pfam" id="PF01726"/>
    </source>
</evidence>
<accession>A0A8S5NCR4</accession>
<dbReference type="GO" id="GO:0006508">
    <property type="term" value="P:proteolysis"/>
    <property type="evidence" value="ECO:0007669"/>
    <property type="project" value="InterPro"/>
</dbReference>
<sequence length="85" mass="9953">MHKGKEGAAIQEEVYRYVAKYIMEHVYAPSYKEIADALSISVSTAKKHINELIDEEILESDAEVREQRAFRIRDTRIVKRRKSDE</sequence>
<reference evidence="2" key="1">
    <citation type="journal article" date="2021" name="Proc. Natl. Acad. Sci. U.S.A.">
        <title>A Catalog of Tens of Thousands of Viruses from Human Metagenomes Reveals Hidden Associations with Chronic Diseases.</title>
        <authorList>
            <person name="Tisza M.J."/>
            <person name="Buck C.B."/>
        </authorList>
    </citation>
    <scope>NUCLEOTIDE SEQUENCE</scope>
    <source>
        <strain evidence="2">Ct5Tq8</strain>
    </source>
</reference>
<dbReference type="EMBL" id="BK015138">
    <property type="protein sequence ID" value="DAD92494.1"/>
    <property type="molecule type" value="Genomic_DNA"/>
</dbReference>
<feature type="domain" description="LexA repressor DNA-binding" evidence="1">
    <location>
        <begin position="10"/>
        <end position="52"/>
    </location>
</feature>
<evidence type="ECO:0000313" key="2">
    <source>
        <dbReference type="EMBL" id="DAD92494.1"/>
    </source>
</evidence>
<dbReference type="SUPFAM" id="SSF46785">
    <property type="entry name" value="Winged helix' DNA-binding domain"/>
    <property type="match status" value="1"/>
</dbReference>